<feature type="chain" id="PRO_5047147414" evidence="2">
    <location>
        <begin position="25"/>
        <end position="564"/>
    </location>
</feature>
<protein>
    <submittedName>
        <fullName evidence="3">Uncharacterized protein</fullName>
    </submittedName>
</protein>
<sequence>MRAYPRRWAPVAAAATLTAGVPAAAVPAGGVPAAALPGAGGPAAADDVVFPTSEMTGLSAVSGVVTRDGAALPGADVLAVAYPAGDALDLPEGRAVGTLVAGAASTDRLGRFSVNIDPAALPAPYTSERGQLNLEVAISDGDREVRWMTTAVRSSHARPIGGTPARCGAAVGRSCDPGDPGDPVYVVSGAGGSERLVVVVPTAEGRPVVPVWSTASSEAAGVSVPRQLRVDLGADPTAADANDDPAAWVSAPAGEEVTPEGEAGGRTPPGPPSPPPSRPSSAPPEPTSTPSRPASTSTRPTSAPSRPLSVPSPPPPAPSRPFGAAAAREIGRALVTPRAPAFPAIAAALKDGAVTAAQISAGRLAAARRSPGPCIPRVVKRHNGREETYMGVYAWPGALATVTQANGADHTLSTGAARAGGRWSSNGSLTLSVRAGDSHTASRVADAWAIGTVNYGVLANGCDGRRNLVPLSLGDPIKRFARAYHPSLKAQCITLYGHSSVWDKDQARNVVIGGGVSVAGFTASAQSGYDVRSKLSFRPTKLTRLCGNRGAGVWLSSIVEAHKG</sequence>
<feature type="compositionally biased region" description="Pro residues" evidence="1">
    <location>
        <begin position="268"/>
        <end position="287"/>
    </location>
</feature>
<evidence type="ECO:0000313" key="3">
    <source>
        <dbReference type="EMBL" id="MFC7383134.1"/>
    </source>
</evidence>
<reference evidence="4" key="1">
    <citation type="journal article" date="2019" name="Int. J. Syst. Evol. Microbiol.">
        <title>The Global Catalogue of Microorganisms (GCM) 10K type strain sequencing project: providing services to taxonomists for standard genome sequencing and annotation.</title>
        <authorList>
            <consortium name="The Broad Institute Genomics Platform"/>
            <consortium name="The Broad Institute Genome Sequencing Center for Infectious Disease"/>
            <person name="Wu L."/>
            <person name="Ma J."/>
        </authorList>
    </citation>
    <scope>NUCLEOTIDE SEQUENCE [LARGE SCALE GENOMIC DNA]</scope>
    <source>
        <strain evidence="4">CECT 7649</strain>
    </source>
</reference>
<feature type="region of interest" description="Disordered" evidence="1">
    <location>
        <begin position="252"/>
        <end position="323"/>
    </location>
</feature>
<proteinExistence type="predicted"/>
<accession>A0ABW2P1W1</accession>
<dbReference type="RefSeq" id="WP_380826557.1">
    <property type="nucleotide sequence ID" value="NZ_JBHTCG010000007.1"/>
</dbReference>
<evidence type="ECO:0000256" key="1">
    <source>
        <dbReference type="SAM" id="MobiDB-lite"/>
    </source>
</evidence>
<feature type="compositionally biased region" description="Pro residues" evidence="1">
    <location>
        <begin position="310"/>
        <end position="319"/>
    </location>
</feature>
<feature type="compositionally biased region" description="Low complexity" evidence="1">
    <location>
        <begin position="288"/>
        <end position="309"/>
    </location>
</feature>
<keyword evidence="2" id="KW-0732">Signal</keyword>
<dbReference type="Proteomes" id="UP001596496">
    <property type="component" value="Unassembled WGS sequence"/>
</dbReference>
<comment type="caution">
    <text evidence="3">The sequence shown here is derived from an EMBL/GenBank/DDBJ whole genome shotgun (WGS) entry which is preliminary data.</text>
</comment>
<dbReference type="EMBL" id="JBHTCG010000007">
    <property type="protein sequence ID" value="MFC7383134.1"/>
    <property type="molecule type" value="Genomic_DNA"/>
</dbReference>
<feature type="signal peptide" evidence="2">
    <location>
        <begin position="1"/>
        <end position="24"/>
    </location>
</feature>
<keyword evidence="4" id="KW-1185">Reference proteome</keyword>
<evidence type="ECO:0000256" key="2">
    <source>
        <dbReference type="SAM" id="SignalP"/>
    </source>
</evidence>
<evidence type="ECO:0000313" key="4">
    <source>
        <dbReference type="Proteomes" id="UP001596496"/>
    </source>
</evidence>
<organism evidence="3 4">
    <name type="scientific">Sphaerisporangium rhizosphaerae</name>
    <dbReference type="NCBI Taxonomy" id="2269375"/>
    <lineage>
        <taxon>Bacteria</taxon>
        <taxon>Bacillati</taxon>
        <taxon>Actinomycetota</taxon>
        <taxon>Actinomycetes</taxon>
        <taxon>Streptosporangiales</taxon>
        <taxon>Streptosporangiaceae</taxon>
        <taxon>Sphaerisporangium</taxon>
    </lineage>
</organism>
<name>A0ABW2P1W1_9ACTN</name>
<gene>
    <name evidence="3" type="ORF">ACFQSB_13015</name>
</gene>